<sequence>MQIFIPLLLGIILGYVLRRLGKRPNLSGITSAVLLIMIFLLGTKTGEVQVDSFWLLSVSLVFAILTSAGSLLMVVKA</sequence>
<evidence type="ECO:0000313" key="3">
    <source>
        <dbReference type="Proteomes" id="UP000062043"/>
    </source>
</evidence>
<dbReference type="Proteomes" id="UP000062043">
    <property type="component" value="Chromosome"/>
</dbReference>
<organism evidence="2 3">
    <name type="scientific">Thermococcus guaymasensis DSM 11113</name>
    <dbReference type="NCBI Taxonomy" id="1432656"/>
    <lineage>
        <taxon>Archaea</taxon>
        <taxon>Methanobacteriati</taxon>
        <taxon>Methanobacteriota</taxon>
        <taxon>Thermococci</taxon>
        <taxon>Thermococcales</taxon>
        <taxon>Thermococcaceae</taxon>
        <taxon>Thermococcus</taxon>
    </lineage>
</organism>
<feature type="transmembrane region" description="Helical" evidence="1">
    <location>
        <begin position="53"/>
        <end position="75"/>
    </location>
</feature>
<dbReference type="STRING" id="1432656.X802_07870"/>
<name>A0A0X1KLF9_9EURY</name>
<keyword evidence="1" id="KW-1133">Transmembrane helix</keyword>
<dbReference type="AlphaFoldDB" id="A0A0X1KLF9"/>
<reference evidence="2 3" key="1">
    <citation type="submission" date="2014-01" db="EMBL/GenBank/DDBJ databases">
        <title>Genome sequencing of Thermococcus guaymasensis.</title>
        <authorList>
            <person name="Zhang X."/>
            <person name="Alvare G."/>
            <person name="Fristensky B."/>
            <person name="Chen L."/>
            <person name="Suen T."/>
            <person name="Chen Q."/>
            <person name="Ma K."/>
        </authorList>
    </citation>
    <scope>NUCLEOTIDE SEQUENCE [LARGE SCALE GENOMIC DNA]</scope>
    <source>
        <strain evidence="2 3">DSM 11113</strain>
    </source>
</reference>
<evidence type="ECO:0000313" key="2">
    <source>
        <dbReference type="EMBL" id="AJC72087.1"/>
    </source>
</evidence>
<dbReference type="KEGG" id="tgy:X802_07870"/>
<keyword evidence="1" id="KW-0812">Transmembrane</keyword>
<dbReference type="GeneID" id="27135571"/>
<gene>
    <name evidence="2" type="ORF">X802_07870</name>
</gene>
<dbReference type="OrthoDB" id="86270at2157"/>
<accession>A0A0X1KLF9</accession>
<feature type="transmembrane region" description="Helical" evidence="1">
    <location>
        <begin position="28"/>
        <end position="46"/>
    </location>
</feature>
<proteinExistence type="predicted"/>
<evidence type="ECO:0000256" key="1">
    <source>
        <dbReference type="SAM" id="Phobius"/>
    </source>
</evidence>
<dbReference type="PATRIC" id="fig|1432656.3.peg.1534"/>
<keyword evidence="3" id="KW-1185">Reference proteome</keyword>
<keyword evidence="1" id="KW-0472">Membrane</keyword>
<protein>
    <submittedName>
        <fullName evidence="2">Membrane protein</fullName>
    </submittedName>
</protein>
<dbReference type="EMBL" id="CP007140">
    <property type="protein sequence ID" value="AJC72087.1"/>
    <property type="molecule type" value="Genomic_DNA"/>
</dbReference>
<dbReference type="RefSeq" id="WP_062372488.1">
    <property type="nucleotide sequence ID" value="NZ_CP007140.1"/>
</dbReference>